<dbReference type="EMBL" id="MK072499">
    <property type="protein sequence ID" value="AYV86248.1"/>
    <property type="molecule type" value="Genomic_DNA"/>
</dbReference>
<organism evidence="1">
    <name type="scientific">Solumvirus sp</name>
    <dbReference type="NCBI Taxonomy" id="2487773"/>
    <lineage>
        <taxon>Viruses</taxon>
        <taxon>Pithoviruses</taxon>
    </lineage>
</organism>
<protein>
    <submittedName>
        <fullName evidence="1">Uncharacterized protein</fullName>
    </submittedName>
</protein>
<reference evidence="1" key="1">
    <citation type="submission" date="2018-10" db="EMBL/GenBank/DDBJ databases">
        <title>Hidden diversity of soil giant viruses.</title>
        <authorList>
            <person name="Schulz F."/>
            <person name="Alteio L."/>
            <person name="Goudeau D."/>
            <person name="Ryan E.M."/>
            <person name="Malmstrom R.R."/>
            <person name="Blanchard J."/>
            <person name="Woyke T."/>
        </authorList>
    </citation>
    <scope>NUCLEOTIDE SEQUENCE</scope>
    <source>
        <strain evidence="1">SMV1</strain>
    </source>
</reference>
<name>A0A3G5AGI7_9VIRU</name>
<accession>A0A3G5AGI7</accession>
<evidence type="ECO:0000313" key="1">
    <source>
        <dbReference type="EMBL" id="AYV86248.1"/>
    </source>
</evidence>
<gene>
    <name evidence="1" type="ORF">Solumvirus2_55</name>
</gene>
<sequence length="131" mass="15490">MSITRDCYFTCNCVATKDVSFVTAEAVSPYFDEKGIIEIILGYDIECFREAKINQFLINKKLEKWLPTYLWTDYISMIISIMKQIKNSSNLTEIELEEKFRRCSRRKYSSVDIHLGVKDLRQLISEVMNYF</sequence>
<proteinExistence type="predicted"/>